<dbReference type="Gene3D" id="3.30.160.60">
    <property type="entry name" value="Classic Zinc Finger"/>
    <property type="match status" value="1"/>
</dbReference>
<dbReference type="SMART" id="SM00868">
    <property type="entry name" value="zf-AD"/>
    <property type="match status" value="1"/>
</dbReference>
<organism evidence="4 5">
    <name type="scientific">Glossina brevipalpis</name>
    <dbReference type="NCBI Taxonomy" id="37001"/>
    <lineage>
        <taxon>Eukaryota</taxon>
        <taxon>Metazoa</taxon>
        <taxon>Ecdysozoa</taxon>
        <taxon>Arthropoda</taxon>
        <taxon>Hexapoda</taxon>
        <taxon>Insecta</taxon>
        <taxon>Pterygota</taxon>
        <taxon>Neoptera</taxon>
        <taxon>Endopterygota</taxon>
        <taxon>Diptera</taxon>
        <taxon>Brachycera</taxon>
        <taxon>Muscomorpha</taxon>
        <taxon>Hippoboscoidea</taxon>
        <taxon>Glossinidae</taxon>
        <taxon>Glossina</taxon>
    </lineage>
</organism>
<evidence type="ECO:0000313" key="4">
    <source>
        <dbReference type="EnsemblMetazoa" id="GBRI021810-PA"/>
    </source>
</evidence>
<dbReference type="SUPFAM" id="SSF57716">
    <property type="entry name" value="Glucocorticoid receptor-like (DNA-binding domain)"/>
    <property type="match status" value="1"/>
</dbReference>
<proteinExistence type="predicted"/>
<dbReference type="EnsemblMetazoa" id="GBRI021810-RA">
    <property type="protein sequence ID" value="GBRI021810-PA"/>
    <property type="gene ID" value="GBRI021810"/>
</dbReference>
<feature type="binding site" evidence="1">
    <location>
        <position position="3"/>
    </location>
    <ligand>
        <name>Zn(2+)</name>
        <dbReference type="ChEBI" id="CHEBI:29105"/>
    </ligand>
</feature>
<feature type="region of interest" description="Disordered" evidence="2">
    <location>
        <begin position="219"/>
        <end position="250"/>
    </location>
</feature>
<protein>
    <recommendedName>
        <fullName evidence="3">ZAD domain-containing protein</fullName>
    </recommendedName>
</protein>
<accession>A0A1A9WJ81</accession>
<feature type="domain" description="ZAD" evidence="3">
    <location>
        <begin position="1"/>
        <end position="76"/>
    </location>
</feature>
<keyword evidence="1" id="KW-0479">Metal-binding</keyword>
<evidence type="ECO:0000259" key="3">
    <source>
        <dbReference type="PROSITE" id="PS51915"/>
    </source>
</evidence>
<dbReference type="InterPro" id="IPR012934">
    <property type="entry name" value="Znf_AD"/>
</dbReference>
<dbReference type="Pfam" id="PF07776">
    <property type="entry name" value="zf-AD"/>
    <property type="match status" value="1"/>
</dbReference>
<dbReference type="Proteomes" id="UP000091820">
    <property type="component" value="Unassembled WGS sequence"/>
</dbReference>
<sequence>MICRLCLKEVNEFKSAFDVTKHKLDMASLIEKHFWFELQQNDSISTVICNDCWLTVSDFHEFYKSIEEAQSHLSEKVVVKIENTNVEHSIENVMIQSIPFSNKQEPNDDFNESNDEDPFDMPIDEADNNSPSLFPGGKDFNGKLNIKNLNTNVIKGIKNVSDGKDEKFKNHDADDSFNKKETVKIGKKRNDNKTMKKEKVMKPTRTTRTKTSLAKLQRNTNECLKKVGRKSSKTENTNSKQAKSKKPIEDPKSLALDEEIAKFMSLRCERCKLEVTNFSALQSHMLAEHNIKGYARCCHRRFSSRFLLLDHIRQHSNPDSLK</sequence>
<evidence type="ECO:0000256" key="2">
    <source>
        <dbReference type="SAM" id="MobiDB-lite"/>
    </source>
</evidence>
<dbReference type="GO" id="GO:0003700">
    <property type="term" value="F:DNA-binding transcription factor activity"/>
    <property type="evidence" value="ECO:0007669"/>
    <property type="project" value="InterPro"/>
</dbReference>
<dbReference type="GO" id="GO:0005634">
    <property type="term" value="C:nucleus"/>
    <property type="evidence" value="ECO:0007669"/>
    <property type="project" value="InterPro"/>
</dbReference>
<dbReference type="PANTHER" id="PTHR23225:SF2">
    <property type="entry name" value="AT09679P-RELATED"/>
    <property type="match status" value="1"/>
</dbReference>
<keyword evidence="1" id="KW-0863">Zinc-finger</keyword>
<dbReference type="InterPro" id="IPR013087">
    <property type="entry name" value="Znf_C2H2_type"/>
</dbReference>
<reference evidence="4" key="2">
    <citation type="submission" date="2020-05" db="UniProtKB">
        <authorList>
            <consortium name="EnsemblMetazoa"/>
        </authorList>
    </citation>
    <scope>IDENTIFICATION</scope>
    <source>
        <strain evidence="4">IAEA</strain>
    </source>
</reference>
<reference evidence="5" key="1">
    <citation type="submission" date="2014-03" db="EMBL/GenBank/DDBJ databases">
        <authorList>
            <person name="Aksoy S."/>
            <person name="Warren W."/>
            <person name="Wilson R.K."/>
        </authorList>
    </citation>
    <scope>NUCLEOTIDE SEQUENCE [LARGE SCALE GENOMIC DNA]</scope>
    <source>
        <strain evidence="5">IAEA</strain>
    </source>
</reference>
<dbReference type="GO" id="GO:0008270">
    <property type="term" value="F:zinc ion binding"/>
    <property type="evidence" value="ECO:0007669"/>
    <property type="project" value="UniProtKB-UniRule"/>
</dbReference>
<dbReference type="PROSITE" id="PS00028">
    <property type="entry name" value="ZINC_FINGER_C2H2_1"/>
    <property type="match status" value="1"/>
</dbReference>
<dbReference type="AlphaFoldDB" id="A0A1A9WJ81"/>
<feature type="binding site" evidence="1">
    <location>
        <position position="6"/>
    </location>
    <ligand>
        <name>Zn(2+)</name>
        <dbReference type="ChEBI" id="CHEBI:29105"/>
    </ligand>
</feature>
<dbReference type="PROSITE" id="PS51915">
    <property type="entry name" value="ZAD"/>
    <property type="match status" value="1"/>
</dbReference>
<feature type="binding site" evidence="1">
    <location>
        <position position="49"/>
    </location>
    <ligand>
        <name>Zn(2+)</name>
        <dbReference type="ChEBI" id="CHEBI:29105"/>
    </ligand>
</feature>
<feature type="binding site" evidence="1">
    <location>
        <position position="52"/>
    </location>
    <ligand>
        <name>Zn(2+)</name>
        <dbReference type="ChEBI" id="CHEBI:29105"/>
    </ligand>
</feature>
<dbReference type="VEuPathDB" id="VectorBase:GBRI021810"/>
<name>A0A1A9WJ81_9MUSC</name>
<dbReference type="InterPro" id="IPR039970">
    <property type="entry name" value="TF_Grauzone"/>
</dbReference>
<evidence type="ECO:0000313" key="5">
    <source>
        <dbReference type="Proteomes" id="UP000091820"/>
    </source>
</evidence>
<dbReference type="STRING" id="37001.A0A1A9WJ81"/>
<dbReference type="Gene3D" id="3.40.1800.20">
    <property type="match status" value="1"/>
</dbReference>
<evidence type="ECO:0000256" key="1">
    <source>
        <dbReference type="PROSITE-ProRule" id="PRU01263"/>
    </source>
</evidence>
<dbReference type="PANTHER" id="PTHR23225">
    <property type="entry name" value="ZINC FINGER PROTEIN"/>
    <property type="match status" value="1"/>
</dbReference>
<keyword evidence="1" id="KW-0862">Zinc</keyword>
<keyword evidence="5" id="KW-1185">Reference proteome</keyword>